<evidence type="ECO:0008006" key="16">
    <source>
        <dbReference type="Google" id="ProtNLM"/>
    </source>
</evidence>
<reference evidence="14" key="1">
    <citation type="submission" date="2020-11" db="EMBL/GenBank/DDBJ databases">
        <authorList>
            <consortium name="DOE Joint Genome Institute"/>
            <person name="Ahrendt S."/>
            <person name="Riley R."/>
            <person name="Andreopoulos W."/>
            <person name="LaButti K."/>
            <person name="Pangilinan J."/>
            <person name="Ruiz-duenas F.J."/>
            <person name="Barrasa J.M."/>
            <person name="Sanchez-Garcia M."/>
            <person name="Camarero S."/>
            <person name="Miyauchi S."/>
            <person name="Serrano A."/>
            <person name="Linde D."/>
            <person name="Babiker R."/>
            <person name="Drula E."/>
            <person name="Ayuso-Fernandez I."/>
            <person name="Pacheco R."/>
            <person name="Padilla G."/>
            <person name="Ferreira P."/>
            <person name="Barriuso J."/>
            <person name="Kellner H."/>
            <person name="Castanera R."/>
            <person name="Alfaro M."/>
            <person name="Ramirez L."/>
            <person name="Pisabarro A.G."/>
            <person name="Kuo A."/>
            <person name="Tritt A."/>
            <person name="Lipzen A."/>
            <person name="He G."/>
            <person name="Yan M."/>
            <person name="Ng V."/>
            <person name="Cullen D."/>
            <person name="Martin F."/>
            <person name="Rosso M.-N."/>
            <person name="Henrissat B."/>
            <person name="Hibbett D."/>
            <person name="Martinez A.T."/>
            <person name="Grigoriev I.V."/>
        </authorList>
    </citation>
    <scope>NUCLEOTIDE SEQUENCE</scope>
    <source>
        <strain evidence="14">AH 44721</strain>
    </source>
</reference>
<dbReference type="InterPro" id="IPR003439">
    <property type="entry name" value="ABC_transporter-like_ATP-bd"/>
</dbReference>
<feature type="domain" description="ABC transporter" evidence="12">
    <location>
        <begin position="684"/>
        <end position="918"/>
    </location>
</feature>
<dbReference type="PROSITE" id="PS50929">
    <property type="entry name" value="ABC_TM1F"/>
    <property type="match status" value="2"/>
</dbReference>
<proteinExistence type="predicted"/>
<feature type="compositionally biased region" description="Basic and acidic residues" evidence="10">
    <location>
        <begin position="481"/>
        <end position="497"/>
    </location>
</feature>
<keyword evidence="8 11" id="KW-0472">Membrane</keyword>
<dbReference type="Pfam" id="PF00005">
    <property type="entry name" value="ABC_tran"/>
    <property type="match status" value="2"/>
</dbReference>
<name>A0A9P5NBQ0_GYMJU</name>
<keyword evidence="6" id="KW-0067">ATP-binding</keyword>
<dbReference type="InterPro" id="IPR011527">
    <property type="entry name" value="ABC1_TM_dom"/>
</dbReference>
<evidence type="ECO:0000256" key="1">
    <source>
        <dbReference type="ARBA" id="ARBA00004651"/>
    </source>
</evidence>
<dbReference type="CDD" id="cd18596">
    <property type="entry name" value="ABC_6TM_VMR1_D1_like"/>
    <property type="match status" value="1"/>
</dbReference>
<keyword evidence="5" id="KW-0547">Nucleotide-binding</keyword>
<feature type="region of interest" description="Disordered" evidence="10">
    <location>
        <begin position="404"/>
        <end position="503"/>
    </location>
</feature>
<dbReference type="GO" id="GO:0140359">
    <property type="term" value="F:ABC-type transporter activity"/>
    <property type="evidence" value="ECO:0007669"/>
    <property type="project" value="InterPro"/>
</dbReference>
<evidence type="ECO:0000256" key="6">
    <source>
        <dbReference type="ARBA" id="ARBA00022840"/>
    </source>
</evidence>
<evidence type="ECO:0000256" key="8">
    <source>
        <dbReference type="ARBA" id="ARBA00023136"/>
    </source>
</evidence>
<feature type="compositionally biased region" description="Basic and acidic residues" evidence="10">
    <location>
        <begin position="445"/>
        <end position="454"/>
    </location>
</feature>
<evidence type="ECO:0000313" key="14">
    <source>
        <dbReference type="EMBL" id="KAF8876201.1"/>
    </source>
</evidence>
<dbReference type="SMART" id="SM00382">
    <property type="entry name" value="AAA"/>
    <property type="match status" value="2"/>
</dbReference>
<dbReference type="InterPro" id="IPR017871">
    <property type="entry name" value="ABC_transporter-like_CS"/>
</dbReference>
<dbReference type="SUPFAM" id="SSF52540">
    <property type="entry name" value="P-loop containing nucleoside triphosphate hydrolases"/>
    <property type="match status" value="2"/>
</dbReference>
<feature type="transmembrane region" description="Helical" evidence="11">
    <location>
        <begin position="350"/>
        <end position="366"/>
    </location>
</feature>
<keyword evidence="4 11" id="KW-0812">Transmembrane</keyword>
<dbReference type="InterPro" id="IPR036640">
    <property type="entry name" value="ABC1_TM_sf"/>
</dbReference>
<feature type="domain" description="ABC transmembrane type-1" evidence="13">
    <location>
        <begin position="311"/>
        <end position="635"/>
    </location>
</feature>
<feature type="transmembrane region" description="Helical" evidence="11">
    <location>
        <begin position="1208"/>
        <end position="1234"/>
    </location>
</feature>
<evidence type="ECO:0000256" key="7">
    <source>
        <dbReference type="ARBA" id="ARBA00022989"/>
    </source>
</evidence>
<evidence type="ECO:0000256" key="3">
    <source>
        <dbReference type="ARBA" id="ARBA00022475"/>
    </source>
</evidence>
<evidence type="ECO:0000256" key="9">
    <source>
        <dbReference type="ARBA" id="ARBA00023180"/>
    </source>
</evidence>
<feature type="transmembrane region" description="Helical" evidence="11">
    <location>
        <begin position="1104"/>
        <end position="1137"/>
    </location>
</feature>
<protein>
    <recommendedName>
        <fullName evidence="16">P-loop containing nucleoside triphosphate hydrolase protein</fullName>
    </recommendedName>
</protein>
<dbReference type="GO" id="GO:0005524">
    <property type="term" value="F:ATP binding"/>
    <property type="evidence" value="ECO:0007669"/>
    <property type="project" value="UniProtKB-KW"/>
</dbReference>
<feature type="transmembrane region" description="Helical" evidence="11">
    <location>
        <begin position="95"/>
        <end position="119"/>
    </location>
</feature>
<sequence>MDSRVLPLLFTYVSFVWQLTIGISQLLHEYARSPTAGEETASDLSFWGKFKVHARSYGGYTIYGFMVMRFFGALSLVYLSAITPIEGCELLNLSLFWGICVEDCLPYTFVSVLFTSIILMKAIDILINEGVFFHPGFSSDATPQPLAAPHLGVYAYRDIWPLATYYLEPADIAEGNLLWAKMAIVGVMAVVIPLLIPNRYVPTDPKVSSFNFFLPGNQERLFTRCEESHAHSRRELVDPWISRATYTYLDSVIISANRVAHLGFDQLPALLDVDYASYLTKKAFPHLDPFQGAKRRHLFWGLLYYFRREYFVVGITIFINSICSFAGPIGINQVLAYLETDGENATIKPWLWIAVLFLGPAIKGVSEHWNLYLQTVVLVRIQALLTQLVFEHSLRIRLKAEASSDKPAPSASGTSTPKTMDSEEEAELSRESTLASGSEGDISEEGEHAAREENETQSTSTAVASSAAPSRDASQATALKESAKGKGKADSDAEHPVSVDAATKQTKDAENLLGRINNLVTSDLDAIVDGTDFLVFVLYIPIQILFSIVFLTQVLGWSALVGLLTTLAASPVAGFITKKLQSLQIIKMKMTDARVQSITESIGVIRMIKLFGWENKMTKKIEEKREEELSRLWKYKASPLAAKVSLDRITNFLKDTELLDQFTQKPEDSISFALPPDEEESREIGFRNATFSWSLEGDGSLTPSSRNFRLRVEGELFFKRNSINMIIGPTGSEIVLGEMHFVPSHADSWFNLPRGGGVAYAAQESWVQSATIKENILFGAPFDEQRYKKVLRQCALEKDIELFDAGDNTEVGERGLTLSGGQKARVTLARAIYSSADIILLDDVLAALDVHTSAWIVDKCFRGDLVKGRTILLVTHNIALVGPIAGFVVSLGLDGSVKTQGTDFSALLENDARLASEVEEEKKLLEESKEDTEEPAAKPSSDGKLVVAEEIKEGHITWKSINLLLSALGGNHPTLFFLVLVSWLALANVLITTQTWFLGLWGTQYEYRAPSEVRLSFYLTGFFLIILTHFTIVMSLHFFFNYRMVVASRTIHAKLVNSIFGSTFRWLDETPTARIIARCTQDVRVVDTSVASTGFWVVDMSLGALIKLGAIVLFTPIFIVPGFVVAAVGFVLGNWYLKAQLSIKREMSNARSPLLAHFNASIHGLVSIRAYGAQQAFRLESYKRIDHYTRIARTSWNVNRWVGLRMDFLGAAFTASLAFYQVYVQSSFFFGWLIEHVWNSLERIQGYLDIDHEPKSTESGQPPAAWPTSGDLRVENLSARYSQNGPRVLHNISFHVNSGERIGVVGRTGSGKSSLTLSLLRCIVTEGKVYYDDIATDSINLDALRSNITIIPQTPELLSGTLRQNLDPFEQNDDATLNDALRAAGLFSLQEEAGEARLTLDSKIAGGGGNLSVGQRQIIALARAMRHPPLTKDGHRDSADSQEPTWTDVTVITVAHRLQTIMDADKIMVLDNGNIVEFDNPKALLKKEKGALKALVDGSGDKDTLYELAEGTR</sequence>
<feature type="transmembrane region" description="Helical" evidence="11">
    <location>
        <begin position="6"/>
        <end position="27"/>
    </location>
</feature>
<dbReference type="PROSITE" id="PS00211">
    <property type="entry name" value="ABC_TRANSPORTER_1"/>
    <property type="match status" value="1"/>
</dbReference>
<feature type="transmembrane region" description="Helical" evidence="11">
    <location>
        <begin position="533"/>
        <end position="551"/>
    </location>
</feature>
<feature type="transmembrane region" description="Helical" evidence="11">
    <location>
        <begin position="975"/>
        <end position="1003"/>
    </location>
</feature>
<feature type="transmembrane region" description="Helical" evidence="11">
    <location>
        <begin position="871"/>
        <end position="893"/>
    </location>
</feature>
<comment type="subcellular location">
    <subcellularLocation>
        <location evidence="1">Cell membrane</location>
        <topology evidence="1">Multi-pass membrane protein</topology>
    </subcellularLocation>
</comment>
<evidence type="ECO:0000256" key="11">
    <source>
        <dbReference type="SAM" id="Phobius"/>
    </source>
</evidence>
<organism evidence="14 15">
    <name type="scientific">Gymnopilus junonius</name>
    <name type="common">Spectacular rustgill mushroom</name>
    <name type="synonym">Gymnopilus spectabilis subsp. junonius</name>
    <dbReference type="NCBI Taxonomy" id="109634"/>
    <lineage>
        <taxon>Eukaryota</taxon>
        <taxon>Fungi</taxon>
        <taxon>Dikarya</taxon>
        <taxon>Basidiomycota</taxon>
        <taxon>Agaricomycotina</taxon>
        <taxon>Agaricomycetes</taxon>
        <taxon>Agaricomycetidae</taxon>
        <taxon>Agaricales</taxon>
        <taxon>Agaricineae</taxon>
        <taxon>Hymenogastraceae</taxon>
        <taxon>Gymnopilus</taxon>
    </lineage>
</organism>
<evidence type="ECO:0000313" key="15">
    <source>
        <dbReference type="Proteomes" id="UP000724874"/>
    </source>
</evidence>
<evidence type="ECO:0000256" key="5">
    <source>
        <dbReference type="ARBA" id="ARBA00022741"/>
    </source>
</evidence>
<dbReference type="Pfam" id="PF00664">
    <property type="entry name" value="ABC_membrane"/>
    <property type="match status" value="2"/>
</dbReference>
<feature type="transmembrane region" description="Helical" evidence="11">
    <location>
        <begin position="177"/>
        <end position="196"/>
    </location>
</feature>
<gene>
    <name evidence="14" type="ORF">CPB84DRAFT_1853019</name>
</gene>
<dbReference type="FunFam" id="3.40.50.300:FF:002145">
    <property type="entry name" value="ABC transporter (MsbA subfamily)"/>
    <property type="match status" value="1"/>
</dbReference>
<feature type="region of interest" description="Disordered" evidence="10">
    <location>
        <begin position="923"/>
        <end position="942"/>
    </location>
</feature>
<evidence type="ECO:0000256" key="4">
    <source>
        <dbReference type="ARBA" id="ARBA00022692"/>
    </source>
</evidence>
<dbReference type="PROSITE" id="PS50893">
    <property type="entry name" value="ABC_TRANSPORTER_2"/>
    <property type="match status" value="2"/>
</dbReference>
<feature type="compositionally biased region" description="Low complexity" evidence="10">
    <location>
        <begin position="458"/>
        <end position="468"/>
    </location>
</feature>
<dbReference type="CDD" id="cd03250">
    <property type="entry name" value="ABCC_MRP_domain1"/>
    <property type="match status" value="1"/>
</dbReference>
<feature type="transmembrane region" description="Helical" evidence="11">
    <location>
        <begin position="60"/>
        <end position="83"/>
    </location>
</feature>
<dbReference type="OrthoDB" id="6500128at2759"/>
<dbReference type="SUPFAM" id="SSF90123">
    <property type="entry name" value="ABC transporter transmembrane region"/>
    <property type="match status" value="2"/>
</dbReference>
<feature type="domain" description="ABC transporter" evidence="12">
    <location>
        <begin position="1272"/>
        <end position="1497"/>
    </location>
</feature>
<dbReference type="InterPro" id="IPR050173">
    <property type="entry name" value="ABC_transporter_C-like"/>
</dbReference>
<keyword evidence="9" id="KW-0325">Glycoprotein</keyword>
<dbReference type="Proteomes" id="UP000724874">
    <property type="component" value="Unassembled WGS sequence"/>
</dbReference>
<dbReference type="EMBL" id="JADNYJ010000185">
    <property type="protein sequence ID" value="KAF8876201.1"/>
    <property type="molecule type" value="Genomic_DNA"/>
</dbReference>
<dbReference type="GO" id="GO:0005886">
    <property type="term" value="C:plasma membrane"/>
    <property type="evidence" value="ECO:0007669"/>
    <property type="project" value="UniProtKB-SubCell"/>
</dbReference>
<evidence type="ECO:0000256" key="10">
    <source>
        <dbReference type="SAM" id="MobiDB-lite"/>
    </source>
</evidence>
<evidence type="ECO:0000259" key="13">
    <source>
        <dbReference type="PROSITE" id="PS50929"/>
    </source>
</evidence>
<feature type="transmembrane region" description="Helical" evidence="11">
    <location>
        <begin position="1015"/>
        <end position="1040"/>
    </location>
</feature>
<dbReference type="Gene3D" id="3.40.50.300">
    <property type="entry name" value="P-loop containing nucleotide triphosphate hydrolases"/>
    <property type="match status" value="2"/>
</dbReference>
<dbReference type="InterPro" id="IPR003593">
    <property type="entry name" value="AAA+_ATPase"/>
</dbReference>
<dbReference type="PANTHER" id="PTHR24223:SF356">
    <property type="entry name" value="ATP-BINDING CASSETTE TRANSPORTER ABC4"/>
    <property type="match status" value="1"/>
</dbReference>
<evidence type="ECO:0000259" key="12">
    <source>
        <dbReference type="PROSITE" id="PS50893"/>
    </source>
</evidence>
<feature type="transmembrane region" description="Helical" evidence="11">
    <location>
        <begin position="310"/>
        <end position="338"/>
    </location>
</feature>
<keyword evidence="3" id="KW-1003">Cell membrane</keyword>
<keyword evidence="7 11" id="KW-1133">Transmembrane helix</keyword>
<feature type="domain" description="ABC transmembrane type-1" evidence="13">
    <location>
        <begin position="978"/>
        <end position="1220"/>
    </location>
</feature>
<accession>A0A9P5NBQ0</accession>
<comment type="caution">
    <text evidence="14">The sequence shown here is derived from an EMBL/GenBank/DDBJ whole genome shotgun (WGS) entry which is preliminary data.</text>
</comment>
<dbReference type="GO" id="GO:0016887">
    <property type="term" value="F:ATP hydrolysis activity"/>
    <property type="evidence" value="ECO:0007669"/>
    <property type="project" value="InterPro"/>
</dbReference>
<dbReference type="PANTHER" id="PTHR24223">
    <property type="entry name" value="ATP-BINDING CASSETTE SUB-FAMILY C"/>
    <property type="match status" value="1"/>
</dbReference>
<keyword evidence="15" id="KW-1185">Reference proteome</keyword>
<dbReference type="Gene3D" id="1.20.1560.10">
    <property type="entry name" value="ABC transporter type 1, transmembrane domain"/>
    <property type="match status" value="2"/>
</dbReference>
<dbReference type="InterPro" id="IPR027417">
    <property type="entry name" value="P-loop_NTPase"/>
</dbReference>
<evidence type="ECO:0000256" key="2">
    <source>
        <dbReference type="ARBA" id="ARBA00022448"/>
    </source>
</evidence>
<dbReference type="CDD" id="cd18604">
    <property type="entry name" value="ABC_6TM_VMR1_D2_like"/>
    <property type="match status" value="1"/>
</dbReference>
<keyword evidence="2" id="KW-0813">Transport</keyword>